<feature type="region of interest" description="Disordered" evidence="1">
    <location>
        <begin position="535"/>
        <end position="559"/>
    </location>
</feature>
<dbReference type="RefSeq" id="WP_089302015.1">
    <property type="nucleotide sequence ID" value="NZ_FZNW01000013.1"/>
</dbReference>
<sequence>MAKAHLVLGPILRYVDTTSATVWLETDRSCMVEVAGASAPTFCVGGHHYALVVVTGLAPGTSIPYDVRLDGTRVWPRHDSRYPHSRIRTHSRDQGSAMRLLFGSCRYAADRDARGRRTLGADALDAYAVRMGSMPEPDWPDALLLLGDQVYADETSERIRQLIRARRDTTRPPGVEVTEFEEYTWLYQETWTDPDIRWLLSTVPTAMIFDDHDVHDDWNTSRAWRQRMARHPWWARRECDALVSYWVYQHLGNLTPDELAADRVFRQVQRAGRTGDAIEVLRRFAEHAETETDGVKPVRFSYSRDFGSVRLVVVDTRCGRILDGRRQMISDSDFDWLSDTTRGDYQHLVIGSSLPWLMPHAIHHIESANERACDQRGCRGLLAERVRQAFDLEHWPAFRQSFDRLARLIGAIARGEHTGRPPATVSVLSGDVHHSYAAEAHYPTRVPARVWQLTCSPVHNSVPAVVRLAFRLAWTSVAATVARRLARRRGVTSLPLRWTKTAGPLFRNQIACLDIDGTGGHVTFHPAEPSAHALTVPLTGGDRSVRASATRSPPACRPG</sequence>
<dbReference type="Gene3D" id="3.60.21.70">
    <property type="entry name" value="PhoD-like phosphatase"/>
    <property type="match status" value="1"/>
</dbReference>
<proteinExistence type="predicted"/>
<dbReference type="Proteomes" id="UP000198348">
    <property type="component" value="Unassembled WGS sequence"/>
</dbReference>
<dbReference type="InterPro" id="IPR038607">
    <property type="entry name" value="PhoD-like_sf"/>
</dbReference>
<dbReference type="InterPro" id="IPR056702">
    <property type="entry name" value="DUF7800"/>
</dbReference>
<dbReference type="Pfam" id="PF25077">
    <property type="entry name" value="DUF7800"/>
    <property type="match status" value="1"/>
</dbReference>
<evidence type="ECO:0000259" key="2">
    <source>
        <dbReference type="Pfam" id="PF09423"/>
    </source>
</evidence>
<evidence type="ECO:0000313" key="5">
    <source>
        <dbReference type="Proteomes" id="UP000198348"/>
    </source>
</evidence>
<protein>
    <submittedName>
        <fullName evidence="4">PhoD-like phosphatase</fullName>
    </submittedName>
</protein>
<dbReference type="OrthoDB" id="9795624at2"/>
<name>A0A238Y261_9PSEU</name>
<dbReference type="SUPFAM" id="SSF56300">
    <property type="entry name" value="Metallo-dependent phosphatases"/>
    <property type="match status" value="1"/>
</dbReference>
<reference evidence="4 5" key="1">
    <citation type="submission" date="2017-06" db="EMBL/GenBank/DDBJ databases">
        <authorList>
            <person name="Kim H.J."/>
            <person name="Triplett B.A."/>
        </authorList>
    </citation>
    <scope>NUCLEOTIDE SEQUENCE [LARGE SCALE GENOMIC DNA]</scope>
    <source>
        <strain evidence="4 5">DSM 45207</strain>
    </source>
</reference>
<dbReference type="InterPro" id="IPR018946">
    <property type="entry name" value="PhoD-like_MPP"/>
</dbReference>
<gene>
    <name evidence="4" type="ORF">SAMN06265360_11359</name>
</gene>
<organism evidence="4 5">
    <name type="scientific">Haloechinothrix alba</name>
    <dbReference type="NCBI Taxonomy" id="664784"/>
    <lineage>
        <taxon>Bacteria</taxon>
        <taxon>Bacillati</taxon>
        <taxon>Actinomycetota</taxon>
        <taxon>Actinomycetes</taxon>
        <taxon>Pseudonocardiales</taxon>
        <taxon>Pseudonocardiaceae</taxon>
        <taxon>Haloechinothrix</taxon>
    </lineage>
</organism>
<evidence type="ECO:0000313" key="4">
    <source>
        <dbReference type="EMBL" id="SNR65090.1"/>
    </source>
</evidence>
<dbReference type="PANTHER" id="PTHR37031:SF2">
    <property type="entry name" value="PHOD-LIKE PHOSPHATASE METALLOPHOSPHATASE DOMAIN-CONTAINING PROTEIN"/>
    <property type="match status" value="1"/>
</dbReference>
<dbReference type="EMBL" id="FZNW01000013">
    <property type="protein sequence ID" value="SNR65090.1"/>
    <property type="molecule type" value="Genomic_DNA"/>
</dbReference>
<dbReference type="InterPro" id="IPR029052">
    <property type="entry name" value="Metallo-depent_PP-like"/>
</dbReference>
<evidence type="ECO:0000259" key="3">
    <source>
        <dbReference type="Pfam" id="PF25077"/>
    </source>
</evidence>
<evidence type="ECO:0000256" key="1">
    <source>
        <dbReference type="SAM" id="MobiDB-lite"/>
    </source>
</evidence>
<feature type="domain" description="DUF7800" evidence="3">
    <location>
        <begin position="4"/>
        <end position="87"/>
    </location>
</feature>
<dbReference type="CDD" id="cd07389">
    <property type="entry name" value="MPP_PhoD"/>
    <property type="match status" value="1"/>
</dbReference>
<accession>A0A238Y261</accession>
<dbReference type="PANTHER" id="PTHR37031">
    <property type="entry name" value="METALLOPHOSPHATASE BINDING DOMAIN PROTEIN"/>
    <property type="match status" value="1"/>
</dbReference>
<keyword evidence="5" id="KW-1185">Reference proteome</keyword>
<feature type="domain" description="PhoD-like phosphatase metallophosphatase" evidence="2">
    <location>
        <begin position="139"/>
        <end position="464"/>
    </location>
</feature>
<dbReference type="AlphaFoldDB" id="A0A238Y261"/>
<dbReference type="Pfam" id="PF09423">
    <property type="entry name" value="PhoD"/>
    <property type="match status" value="1"/>
</dbReference>